<dbReference type="EC" id="2.4.-.-" evidence="2"/>
<feature type="domain" description="Glycosyltransferase subfamily 4-like N-terminal" evidence="1">
    <location>
        <begin position="34"/>
        <end position="150"/>
    </location>
</feature>
<comment type="caution">
    <text evidence="2">The sequence shown here is derived from an EMBL/GenBank/DDBJ whole genome shotgun (WGS) entry which is preliminary data.</text>
</comment>
<keyword evidence="2" id="KW-0808">Transferase</keyword>
<dbReference type="GO" id="GO:0016757">
    <property type="term" value="F:glycosyltransferase activity"/>
    <property type="evidence" value="ECO:0007669"/>
    <property type="project" value="UniProtKB-KW"/>
</dbReference>
<reference evidence="2 3" key="1">
    <citation type="submission" date="2024-01" db="EMBL/GenBank/DDBJ databases">
        <title>The diversity of rhizobia nodulating Mimosa spp. in eleven states of Brazil covering several biomes is determined by host plant, location, and edaphic factors.</title>
        <authorList>
            <person name="Rouws L."/>
            <person name="Barauna A."/>
            <person name="Beukes C."/>
            <person name="De Faria S.M."/>
            <person name="Gross E."/>
            <person name="Dos Reis Junior F.B."/>
            <person name="Simon M."/>
            <person name="Maluk M."/>
            <person name="Odee D.W."/>
            <person name="Kenicer G."/>
            <person name="Young J.P.W."/>
            <person name="Reis V.M."/>
            <person name="Zilli J."/>
            <person name="James E.K."/>
        </authorList>
    </citation>
    <scope>NUCLEOTIDE SEQUENCE [LARGE SCALE GENOMIC DNA]</scope>
    <source>
        <strain evidence="2 3">JPY77</strain>
    </source>
</reference>
<proteinExistence type="predicted"/>
<dbReference type="Gene3D" id="3.40.50.2000">
    <property type="entry name" value="Glycogen Phosphorylase B"/>
    <property type="match status" value="2"/>
</dbReference>
<dbReference type="Proteomes" id="UP001494588">
    <property type="component" value="Unassembled WGS sequence"/>
</dbReference>
<dbReference type="PANTHER" id="PTHR45947:SF15">
    <property type="entry name" value="TEICHURONIC ACID BIOSYNTHESIS GLYCOSYLTRANSFERASE TUAC-RELATED"/>
    <property type="match status" value="1"/>
</dbReference>
<dbReference type="SUPFAM" id="SSF53756">
    <property type="entry name" value="UDP-Glycosyltransferase/glycogen phosphorylase"/>
    <property type="match status" value="1"/>
</dbReference>
<accession>A0ABU9QS42</accession>
<dbReference type="RefSeq" id="WP_201662144.1">
    <property type="nucleotide sequence ID" value="NZ_CAJHCS010000058.1"/>
</dbReference>
<gene>
    <name evidence="2" type="ORF">V4C55_41890</name>
</gene>
<sequence>MKILTVTNMFQGTNAANPTQGVFVAEQVESIRNIRGTQVDVVVVDGFSRKSAYLQSLFVILAEARRGRYDVIHYHFGLTAWSAPFVRWITGIPVVVTLHGSDVAGSRWMRTVSRFAVRFVDVCIGVSDAIKHEIEKIVRYSVVIPCAVNDKLFSPPSRCPDPRDDLVIVFPSSPLRPEKDYALFSATLMHLRAMVSKNIVERHIDGLDRQGVCDLLQGADAMLMTSQREGSPQAIKEALACALPVVSVDVGDVAGLLGGVRRCGVVRERDARQLALALVEVLDGGRCTDGPARLAEHGYLSTQVAQRIHDVYQMSVQQAAGEAGGGSRRE</sequence>
<dbReference type="PANTHER" id="PTHR45947">
    <property type="entry name" value="SULFOQUINOVOSYL TRANSFERASE SQD2"/>
    <property type="match status" value="1"/>
</dbReference>
<evidence type="ECO:0000259" key="1">
    <source>
        <dbReference type="Pfam" id="PF13439"/>
    </source>
</evidence>
<protein>
    <submittedName>
        <fullName evidence="2">Glycosyltransferase</fullName>
        <ecNumber evidence="2">2.4.-.-</ecNumber>
    </submittedName>
</protein>
<dbReference type="Pfam" id="PF13439">
    <property type="entry name" value="Glyco_transf_4"/>
    <property type="match status" value="1"/>
</dbReference>
<dbReference type="Pfam" id="PF13692">
    <property type="entry name" value="Glyco_trans_1_4"/>
    <property type="match status" value="1"/>
</dbReference>
<keyword evidence="2" id="KW-0328">Glycosyltransferase</keyword>
<organism evidence="2 3">
    <name type="scientific">Paraburkholderia sabiae</name>
    <dbReference type="NCBI Taxonomy" id="273251"/>
    <lineage>
        <taxon>Bacteria</taxon>
        <taxon>Pseudomonadati</taxon>
        <taxon>Pseudomonadota</taxon>
        <taxon>Betaproteobacteria</taxon>
        <taxon>Burkholderiales</taxon>
        <taxon>Burkholderiaceae</taxon>
        <taxon>Paraburkholderia</taxon>
    </lineage>
</organism>
<dbReference type="EMBL" id="JAZHGC010000078">
    <property type="protein sequence ID" value="MEM5292248.1"/>
    <property type="molecule type" value="Genomic_DNA"/>
</dbReference>
<evidence type="ECO:0000313" key="3">
    <source>
        <dbReference type="Proteomes" id="UP001494588"/>
    </source>
</evidence>
<dbReference type="InterPro" id="IPR050194">
    <property type="entry name" value="Glycosyltransferase_grp1"/>
</dbReference>
<name>A0ABU9QS42_9BURK</name>
<keyword evidence="3" id="KW-1185">Reference proteome</keyword>
<evidence type="ECO:0000313" key="2">
    <source>
        <dbReference type="EMBL" id="MEM5292248.1"/>
    </source>
</evidence>
<dbReference type="InterPro" id="IPR028098">
    <property type="entry name" value="Glyco_trans_4-like_N"/>
</dbReference>